<reference evidence="7" key="1">
    <citation type="journal article" date="2021" name="PeerJ">
        <title>Extensive microbial diversity within the chicken gut microbiome revealed by metagenomics and culture.</title>
        <authorList>
            <person name="Gilroy R."/>
            <person name="Ravi A."/>
            <person name="Getino M."/>
            <person name="Pursley I."/>
            <person name="Horton D.L."/>
            <person name="Alikhan N.F."/>
            <person name="Baker D."/>
            <person name="Gharbi K."/>
            <person name="Hall N."/>
            <person name="Watson M."/>
            <person name="Adriaenssens E.M."/>
            <person name="Foster-Nyarko E."/>
            <person name="Jarju S."/>
            <person name="Secka A."/>
            <person name="Antonio M."/>
            <person name="Oren A."/>
            <person name="Chaudhuri R.R."/>
            <person name="La Ragione R."/>
            <person name="Hildebrand F."/>
            <person name="Pallen M.J."/>
        </authorList>
    </citation>
    <scope>NUCLEOTIDE SEQUENCE</scope>
    <source>
        <strain evidence="7">CHK186-16707</strain>
    </source>
</reference>
<gene>
    <name evidence="6" type="primary">nadK</name>
    <name evidence="7" type="ORF">H9962_09200</name>
</gene>
<evidence type="ECO:0000313" key="8">
    <source>
        <dbReference type="Proteomes" id="UP000824225"/>
    </source>
</evidence>
<dbReference type="InterPro" id="IPR016064">
    <property type="entry name" value="NAD/diacylglycerol_kinase_sf"/>
</dbReference>
<protein>
    <recommendedName>
        <fullName evidence="6">NAD kinase</fullName>
        <ecNumber evidence="6">2.7.1.23</ecNumber>
    </recommendedName>
    <alternativeName>
        <fullName evidence="6">ATP-dependent NAD kinase</fullName>
    </alternativeName>
</protein>
<dbReference type="Proteomes" id="UP000824225">
    <property type="component" value="Unassembled WGS sequence"/>
</dbReference>
<comment type="caution">
    <text evidence="7">The sequence shown here is derived from an EMBL/GenBank/DDBJ whole genome shotgun (WGS) entry which is preliminary data.</text>
</comment>
<dbReference type="GO" id="GO:0005737">
    <property type="term" value="C:cytoplasm"/>
    <property type="evidence" value="ECO:0007669"/>
    <property type="project" value="UniProtKB-SubCell"/>
</dbReference>
<dbReference type="GO" id="GO:0051287">
    <property type="term" value="F:NAD binding"/>
    <property type="evidence" value="ECO:0007669"/>
    <property type="project" value="UniProtKB-ARBA"/>
</dbReference>
<dbReference type="Gene3D" id="3.40.50.10330">
    <property type="entry name" value="Probable inorganic polyphosphate/atp-NAD kinase, domain 1"/>
    <property type="match status" value="1"/>
</dbReference>
<dbReference type="EC" id="2.7.1.23" evidence="6"/>
<dbReference type="InterPro" id="IPR017437">
    <property type="entry name" value="ATP-NAD_kinase_PpnK-typ_C"/>
</dbReference>
<keyword evidence="3 6" id="KW-0521">NADP</keyword>
<dbReference type="Pfam" id="PF20143">
    <property type="entry name" value="NAD_kinase_C"/>
    <property type="match status" value="1"/>
</dbReference>
<evidence type="ECO:0000256" key="4">
    <source>
        <dbReference type="ARBA" id="ARBA00023027"/>
    </source>
</evidence>
<feature type="binding site" evidence="6">
    <location>
        <position position="168"/>
    </location>
    <ligand>
        <name>NAD(+)</name>
        <dbReference type="ChEBI" id="CHEBI:57540"/>
    </ligand>
</feature>
<comment type="subcellular location">
    <subcellularLocation>
        <location evidence="6">Cytoplasm</location>
    </subcellularLocation>
</comment>
<dbReference type="Pfam" id="PF01513">
    <property type="entry name" value="NAD_kinase"/>
    <property type="match status" value="1"/>
</dbReference>
<dbReference type="GO" id="GO:0046872">
    <property type="term" value="F:metal ion binding"/>
    <property type="evidence" value="ECO:0007669"/>
    <property type="project" value="UniProtKB-UniRule"/>
</dbReference>
<accession>A0A9D2KM29</accession>
<evidence type="ECO:0000256" key="2">
    <source>
        <dbReference type="ARBA" id="ARBA00022777"/>
    </source>
</evidence>
<feature type="active site" description="Proton acceptor" evidence="6">
    <location>
        <position position="65"/>
    </location>
</feature>
<keyword evidence="6" id="KW-0963">Cytoplasm</keyword>
<comment type="function">
    <text evidence="6">Involved in the regulation of the intracellular balance of NAD and NADP, and is a key enzyme in the biosynthesis of NADP. Catalyzes specifically the phosphorylation on 2'-hydroxyl of the adenosine moiety of NAD to yield NADP.</text>
</comment>
<feature type="binding site" evidence="6">
    <location>
        <position position="178"/>
    </location>
    <ligand>
        <name>NAD(+)</name>
        <dbReference type="ChEBI" id="CHEBI:57540"/>
    </ligand>
</feature>
<keyword evidence="4 6" id="KW-0520">NAD</keyword>
<dbReference type="InterPro" id="IPR017438">
    <property type="entry name" value="ATP-NAD_kinase_N"/>
</dbReference>
<feature type="binding site" evidence="6">
    <location>
        <begin position="65"/>
        <end position="66"/>
    </location>
    <ligand>
        <name>NAD(+)</name>
        <dbReference type="ChEBI" id="CHEBI:57540"/>
    </ligand>
</feature>
<dbReference type="Gene3D" id="2.60.200.30">
    <property type="entry name" value="Probable inorganic polyphosphate/atp-NAD kinase, domain 2"/>
    <property type="match status" value="1"/>
</dbReference>
<comment type="cofactor">
    <cofactor evidence="6">
        <name>a divalent metal cation</name>
        <dbReference type="ChEBI" id="CHEBI:60240"/>
    </cofactor>
</comment>
<feature type="binding site" evidence="6">
    <location>
        <begin position="181"/>
        <end position="186"/>
    </location>
    <ligand>
        <name>NAD(+)</name>
        <dbReference type="ChEBI" id="CHEBI:57540"/>
    </ligand>
</feature>
<proteinExistence type="inferred from homology"/>
<comment type="catalytic activity">
    <reaction evidence="5 6">
        <text>NAD(+) + ATP = ADP + NADP(+) + H(+)</text>
        <dbReference type="Rhea" id="RHEA:18629"/>
        <dbReference type="ChEBI" id="CHEBI:15378"/>
        <dbReference type="ChEBI" id="CHEBI:30616"/>
        <dbReference type="ChEBI" id="CHEBI:57540"/>
        <dbReference type="ChEBI" id="CHEBI:58349"/>
        <dbReference type="ChEBI" id="CHEBI:456216"/>
        <dbReference type="EC" id="2.7.1.23"/>
    </reaction>
</comment>
<dbReference type="HAMAP" id="MF_00361">
    <property type="entry name" value="NAD_kinase"/>
    <property type="match status" value="1"/>
</dbReference>
<dbReference type="InterPro" id="IPR002504">
    <property type="entry name" value="NADK"/>
</dbReference>
<evidence type="ECO:0000256" key="6">
    <source>
        <dbReference type="HAMAP-Rule" id="MF_00361"/>
    </source>
</evidence>
<feature type="binding site" evidence="6">
    <location>
        <position position="170"/>
    </location>
    <ligand>
        <name>NAD(+)</name>
        <dbReference type="ChEBI" id="CHEBI:57540"/>
    </ligand>
</feature>
<dbReference type="PANTHER" id="PTHR20275">
    <property type="entry name" value="NAD KINASE"/>
    <property type="match status" value="1"/>
</dbReference>
<name>A0A9D2KM29_9BACT</name>
<dbReference type="SUPFAM" id="SSF111331">
    <property type="entry name" value="NAD kinase/diacylglycerol kinase-like"/>
    <property type="match status" value="1"/>
</dbReference>
<evidence type="ECO:0000256" key="1">
    <source>
        <dbReference type="ARBA" id="ARBA00022679"/>
    </source>
</evidence>
<feature type="binding site" evidence="6">
    <location>
        <begin position="140"/>
        <end position="141"/>
    </location>
    <ligand>
        <name>NAD(+)</name>
        <dbReference type="ChEBI" id="CHEBI:57540"/>
    </ligand>
</feature>
<feature type="binding site" evidence="6">
    <location>
        <position position="151"/>
    </location>
    <ligand>
        <name>NAD(+)</name>
        <dbReference type="ChEBI" id="CHEBI:57540"/>
    </ligand>
</feature>
<dbReference type="AlphaFoldDB" id="A0A9D2KM29"/>
<dbReference type="GO" id="GO:0019674">
    <property type="term" value="P:NAD+ metabolic process"/>
    <property type="evidence" value="ECO:0007669"/>
    <property type="project" value="InterPro"/>
</dbReference>
<dbReference type="GO" id="GO:0003951">
    <property type="term" value="F:NAD+ kinase activity"/>
    <property type="evidence" value="ECO:0007669"/>
    <property type="project" value="UniProtKB-UniRule"/>
</dbReference>
<reference evidence="7" key="2">
    <citation type="submission" date="2021-04" db="EMBL/GenBank/DDBJ databases">
        <authorList>
            <person name="Gilroy R."/>
        </authorList>
    </citation>
    <scope>NUCLEOTIDE SEQUENCE</scope>
    <source>
        <strain evidence="7">CHK186-16707</strain>
    </source>
</reference>
<dbReference type="GO" id="GO:0005524">
    <property type="term" value="F:ATP binding"/>
    <property type="evidence" value="ECO:0007669"/>
    <property type="project" value="UniProtKB-KW"/>
</dbReference>
<dbReference type="EMBL" id="DXAN01000028">
    <property type="protein sequence ID" value="HJA09346.1"/>
    <property type="molecule type" value="Genomic_DNA"/>
</dbReference>
<evidence type="ECO:0000256" key="5">
    <source>
        <dbReference type="ARBA" id="ARBA00047925"/>
    </source>
</evidence>
<comment type="similarity">
    <text evidence="6">Belongs to the NAD kinase family.</text>
</comment>
<evidence type="ECO:0000313" key="7">
    <source>
        <dbReference type="EMBL" id="HJA09346.1"/>
    </source>
</evidence>
<keyword evidence="6" id="KW-0067">ATP-binding</keyword>
<organism evidence="7 8">
    <name type="scientific">Candidatus Mailhella merdigallinarum</name>
    <dbReference type="NCBI Taxonomy" id="2838658"/>
    <lineage>
        <taxon>Bacteria</taxon>
        <taxon>Pseudomonadati</taxon>
        <taxon>Thermodesulfobacteriota</taxon>
        <taxon>Desulfovibrionia</taxon>
        <taxon>Desulfovibrionales</taxon>
        <taxon>Desulfovibrionaceae</taxon>
        <taxon>Mailhella</taxon>
    </lineage>
</organism>
<dbReference type="GO" id="GO:0006741">
    <property type="term" value="P:NADP+ biosynthetic process"/>
    <property type="evidence" value="ECO:0007669"/>
    <property type="project" value="UniProtKB-UniRule"/>
</dbReference>
<feature type="binding site" evidence="6">
    <location>
        <position position="240"/>
    </location>
    <ligand>
        <name>NAD(+)</name>
        <dbReference type="ChEBI" id="CHEBI:57540"/>
    </ligand>
</feature>
<dbReference type="PANTHER" id="PTHR20275:SF0">
    <property type="entry name" value="NAD KINASE"/>
    <property type="match status" value="1"/>
</dbReference>
<comment type="caution">
    <text evidence="6">Lacks conserved residue(s) required for the propagation of feature annotation.</text>
</comment>
<keyword evidence="6" id="KW-0547">Nucleotide-binding</keyword>
<evidence type="ECO:0000256" key="3">
    <source>
        <dbReference type="ARBA" id="ARBA00022857"/>
    </source>
</evidence>
<sequence>MHKPISSLLLIIKEHHAPARETGQAMSLWLRARGVDTISVSSRRDGDALAEAGRHADAALVLGGDGAMLGAARALADLSIPLLGVNFGKVGFLAEVPAEDWRPWLEALFAGEFHEERHTALVWRVLRPGADTAASGRAVNDVVVARGQVARAVSLDLSVDGVFLSRLRCDGLIVSTPLGATAYSASSGGPLAFPTLDAHIVTAVSPFAGAFPPLVLPAATPVTLTASGDNDDVHLTVDGQESLPLKTGDLIEVRGVPGVVPLLVRDPRWYLRRLGRRGFILPGPGHYAPPR</sequence>
<keyword evidence="2 6" id="KW-0418">Kinase</keyword>
<keyword evidence="1 6" id="KW-0808">Transferase</keyword>